<name>A0A815TKL3_ADIRI</name>
<protein>
    <submittedName>
        <fullName evidence="1">Uncharacterized protein</fullName>
    </submittedName>
</protein>
<accession>A0A815TKL3</accession>
<evidence type="ECO:0000313" key="2">
    <source>
        <dbReference type="EMBL" id="CAF1656311.1"/>
    </source>
</evidence>
<evidence type="ECO:0000313" key="3">
    <source>
        <dbReference type="Proteomes" id="UP000663828"/>
    </source>
</evidence>
<evidence type="ECO:0000313" key="4">
    <source>
        <dbReference type="Proteomes" id="UP000663852"/>
    </source>
</evidence>
<dbReference type="EMBL" id="CAJNOR010010741">
    <property type="protein sequence ID" value="CAF1656311.1"/>
    <property type="molecule type" value="Genomic_DNA"/>
</dbReference>
<dbReference type="Proteomes" id="UP000663852">
    <property type="component" value="Unassembled WGS sequence"/>
</dbReference>
<dbReference type="Gene3D" id="3.30.559.30">
    <property type="entry name" value="Nonribosomal peptide synthetase, condensation domain"/>
    <property type="match status" value="1"/>
</dbReference>
<dbReference type="InterPro" id="IPR023213">
    <property type="entry name" value="CAT-like_dom_sf"/>
</dbReference>
<sequence>MIDDGYTFVESSIATTGYSEALANLIECEMASGLFTNEGSRRVRLHVIRRVLSNRNQEAQSNVNRDTLQVGDVIILNVRHEAIDGISIKYFLDDLAEGYTNKHLSDQDDNITYLDYTVYERLNDHSASVAFWKDHRGNLDCSKFMARFPYDQP</sequence>
<dbReference type="Gene3D" id="3.30.559.10">
    <property type="entry name" value="Chloramphenicol acetyltransferase-like domain"/>
    <property type="match status" value="1"/>
</dbReference>
<organism evidence="1 4">
    <name type="scientific">Adineta ricciae</name>
    <name type="common">Rotifer</name>
    <dbReference type="NCBI Taxonomy" id="249248"/>
    <lineage>
        <taxon>Eukaryota</taxon>
        <taxon>Metazoa</taxon>
        <taxon>Spiralia</taxon>
        <taxon>Gnathifera</taxon>
        <taxon>Rotifera</taxon>
        <taxon>Eurotatoria</taxon>
        <taxon>Bdelloidea</taxon>
        <taxon>Adinetida</taxon>
        <taxon>Adinetidae</taxon>
        <taxon>Adineta</taxon>
    </lineage>
</organism>
<proteinExistence type="predicted"/>
<dbReference type="Proteomes" id="UP000663828">
    <property type="component" value="Unassembled WGS sequence"/>
</dbReference>
<evidence type="ECO:0000313" key="1">
    <source>
        <dbReference type="EMBL" id="CAF1504280.1"/>
    </source>
</evidence>
<dbReference type="AlphaFoldDB" id="A0A815TKL3"/>
<comment type="caution">
    <text evidence="1">The sequence shown here is derived from an EMBL/GenBank/DDBJ whole genome shotgun (WGS) entry which is preliminary data.</text>
</comment>
<keyword evidence="3" id="KW-1185">Reference proteome</keyword>
<reference evidence="1" key="1">
    <citation type="submission" date="2021-02" db="EMBL/GenBank/DDBJ databases">
        <authorList>
            <person name="Nowell W R."/>
        </authorList>
    </citation>
    <scope>NUCLEOTIDE SEQUENCE</scope>
</reference>
<gene>
    <name evidence="1" type="ORF">EDS130_LOCUS42829</name>
    <name evidence="2" type="ORF">XAT740_LOCUS55982</name>
</gene>
<dbReference type="EMBL" id="CAJNOJ010000653">
    <property type="protein sequence ID" value="CAF1504280.1"/>
    <property type="molecule type" value="Genomic_DNA"/>
</dbReference>